<protein>
    <submittedName>
        <fullName evidence="3">Uncharacterized protein</fullName>
    </submittedName>
</protein>
<dbReference type="Proteomes" id="UP000887572">
    <property type="component" value="Unplaced"/>
</dbReference>
<sequence>MFMKRSLPLLLLILLLLLVSLVVGYSPSGSAKGHHMKLRKRINYSDGGVLGLNAARKTRMPTRKMVEKPRMRFKVTGGSKLAPKHNTITAHHQ</sequence>
<evidence type="ECO:0000313" key="2">
    <source>
        <dbReference type="Proteomes" id="UP000887572"/>
    </source>
</evidence>
<name>A0A914HUQ5_GLORO</name>
<organism evidence="2 3">
    <name type="scientific">Globodera rostochiensis</name>
    <name type="common">Golden nematode worm</name>
    <name type="synonym">Heterodera rostochiensis</name>
    <dbReference type="NCBI Taxonomy" id="31243"/>
    <lineage>
        <taxon>Eukaryota</taxon>
        <taxon>Metazoa</taxon>
        <taxon>Ecdysozoa</taxon>
        <taxon>Nematoda</taxon>
        <taxon>Chromadorea</taxon>
        <taxon>Rhabditida</taxon>
        <taxon>Tylenchina</taxon>
        <taxon>Tylenchomorpha</taxon>
        <taxon>Tylenchoidea</taxon>
        <taxon>Heteroderidae</taxon>
        <taxon>Heteroderinae</taxon>
        <taxon>Globodera</taxon>
    </lineage>
</organism>
<proteinExistence type="predicted"/>
<evidence type="ECO:0000313" key="3">
    <source>
        <dbReference type="WBParaSite" id="Gr19_v10_g466.t1"/>
    </source>
</evidence>
<keyword evidence="2" id="KW-1185">Reference proteome</keyword>
<reference evidence="3" key="1">
    <citation type="submission" date="2022-11" db="UniProtKB">
        <authorList>
            <consortium name="WormBaseParasite"/>
        </authorList>
    </citation>
    <scope>IDENTIFICATION</scope>
</reference>
<keyword evidence="1" id="KW-0732">Signal</keyword>
<dbReference type="AlphaFoldDB" id="A0A914HUQ5"/>
<feature type="signal peptide" evidence="1">
    <location>
        <begin position="1"/>
        <end position="24"/>
    </location>
</feature>
<feature type="chain" id="PRO_5037402835" evidence="1">
    <location>
        <begin position="25"/>
        <end position="93"/>
    </location>
</feature>
<dbReference type="WBParaSite" id="Gr19_v10_g466.t1">
    <property type="protein sequence ID" value="Gr19_v10_g466.t1"/>
    <property type="gene ID" value="Gr19_v10_g466"/>
</dbReference>
<accession>A0A914HUQ5</accession>
<evidence type="ECO:0000256" key="1">
    <source>
        <dbReference type="SAM" id="SignalP"/>
    </source>
</evidence>